<dbReference type="Proteomes" id="UP000007058">
    <property type="component" value="Chromosome"/>
</dbReference>
<feature type="region of interest" description="Disordered" evidence="1">
    <location>
        <begin position="77"/>
        <end position="99"/>
    </location>
</feature>
<dbReference type="HOGENOM" id="CLU_2316943_0_0_5"/>
<name>Q2W6I8_PARM1</name>
<dbReference type="EMBL" id="AP007255">
    <property type="protein sequence ID" value="BAE50537.1"/>
    <property type="molecule type" value="Genomic_DNA"/>
</dbReference>
<evidence type="ECO:0000313" key="3">
    <source>
        <dbReference type="Proteomes" id="UP000007058"/>
    </source>
</evidence>
<sequence>MCRGGLKRIRLYPTARRLRPSALPTAAKNHEIDAMAVLRAAEAKSAVTALSQGKQAYAATVAPRTAFWRPSHDIPSHLGLSRHPGTSGVIRGHPVSQLS</sequence>
<gene>
    <name evidence="2" type="ordered locus">amb1733</name>
</gene>
<protein>
    <submittedName>
        <fullName evidence="2">Uncharacterized protein</fullName>
    </submittedName>
</protein>
<accession>Q2W6I8</accession>
<evidence type="ECO:0000313" key="2">
    <source>
        <dbReference type="EMBL" id="BAE50537.1"/>
    </source>
</evidence>
<proteinExistence type="predicted"/>
<evidence type="ECO:0000256" key="1">
    <source>
        <dbReference type="SAM" id="MobiDB-lite"/>
    </source>
</evidence>
<organism evidence="2 3">
    <name type="scientific">Paramagnetospirillum magneticum (strain ATCC 700264 / AMB-1)</name>
    <name type="common">Magnetospirillum magneticum</name>
    <dbReference type="NCBI Taxonomy" id="342108"/>
    <lineage>
        <taxon>Bacteria</taxon>
        <taxon>Pseudomonadati</taxon>
        <taxon>Pseudomonadota</taxon>
        <taxon>Alphaproteobacteria</taxon>
        <taxon>Rhodospirillales</taxon>
        <taxon>Magnetospirillaceae</taxon>
        <taxon>Paramagnetospirillum</taxon>
    </lineage>
</organism>
<keyword evidence="3" id="KW-1185">Reference proteome</keyword>
<dbReference type="KEGG" id="mag:amb1733"/>
<dbReference type="AlphaFoldDB" id="Q2W6I8"/>
<reference evidence="2 3" key="1">
    <citation type="journal article" date="2005" name="DNA Res.">
        <title>Complete genome sequence of the facultative anaerobic magnetotactic bacterium Magnetospirillum sp. strain AMB-1.</title>
        <authorList>
            <person name="Matsunaga T."/>
            <person name="Okamura Y."/>
            <person name="Fukuda Y."/>
            <person name="Wahyudi A.T."/>
            <person name="Murase Y."/>
            <person name="Takeyama H."/>
        </authorList>
    </citation>
    <scope>NUCLEOTIDE SEQUENCE [LARGE SCALE GENOMIC DNA]</scope>
    <source>
        <strain evidence="3">ATCC 700264 / AMB-1</strain>
    </source>
</reference>